<evidence type="ECO:0000256" key="2">
    <source>
        <dbReference type="ARBA" id="ARBA00038471"/>
    </source>
</evidence>
<dbReference type="InterPro" id="IPR035513">
    <property type="entry name" value="Invertase/methylesterase_inhib"/>
</dbReference>
<dbReference type="Gene3D" id="1.20.140.40">
    <property type="entry name" value="Invertase/pectin methylesterase inhibitor family protein"/>
    <property type="match status" value="1"/>
</dbReference>
<dbReference type="SMART" id="SM00856">
    <property type="entry name" value="PMEI"/>
    <property type="match status" value="1"/>
</dbReference>
<dbReference type="PANTHER" id="PTHR31080">
    <property type="entry name" value="PECTINESTERASE INHIBITOR-LIKE"/>
    <property type="match status" value="1"/>
</dbReference>
<reference evidence="4 5" key="1">
    <citation type="submission" date="2023-03" db="EMBL/GenBank/DDBJ databases">
        <title>WGS of Gossypium arboreum.</title>
        <authorList>
            <person name="Yu D."/>
        </authorList>
    </citation>
    <scope>NUCLEOTIDE SEQUENCE [LARGE SCALE GENOMIC DNA]</scope>
    <source>
        <tissue evidence="4">Leaf</tissue>
    </source>
</reference>
<organism evidence="4 5">
    <name type="scientific">Gossypium arboreum</name>
    <name type="common">Tree cotton</name>
    <name type="synonym">Gossypium nanking</name>
    <dbReference type="NCBI Taxonomy" id="29729"/>
    <lineage>
        <taxon>Eukaryota</taxon>
        <taxon>Viridiplantae</taxon>
        <taxon>Streptophyta</taxon>
        <taxon>Embryophyta</taxon>
        <taxon>Tracheophyta</taxon>
        <taxon>Spermatophyta</taxon>
        <taxon>Magnoliopsida</taxon>
        <taxon>eudicotyledons</taxon>
        <taxon>Gunneridae</taxon>
        <taxon>Pentapetalae</taxon>
        <taxon>rosids</taxon>
        <taxon>malvids</taxon>
        <taxon>Malvales</taxon>
        <taxon>Malvaceae</taxon>
        <taxon>Malvoideae</taxon>
        <taxon>Gossypium</taxon>
    </lineage>
</organism>
<proteinExistence type="inferred from homology"/>
<dbReference type="NCBIfam" id="TIGR01614">
    <property type="entry name" value="PME_inhib"/>
    <property type="match status" value="1"/>
</dbReference>
<evidence type="ECO:0000313" key="5">
    <source>
        <dbReference type="Proteomes" id="UP001358586"/>
    </source>
</evidence>
<dbReference type="EMBL" id="JARKNE010000011">
    <property type="protein sequence ID" value="KAK5783755.1"/>
    <property type="molecule type" value="Genomic_DNA"/>
</dbReference>
<protein>
    <recommendedName>
        <fullName evidence="3">Pectinesterase inhibitor domain-containing protein</fullName>
    </recommendedName>
</protein>
<dbReference type="Pfam" id="PF04043">
    <property type="entry name" value="PMEI"/>
    <property type="match status" value="1"/>
</dbReference>
<evidence type="ECO:0000259" key="3">
    <source>
        <dbReference type="SMART" id="SM00856"/>
    </source>
</evidence>
<dbReference type="InterPro" id="IPR051955">
    <property type="entry name" value="PME_Inhibitor"/>
</dbReference>
<dbReference type="CDD" id="cd15800">
    <property type="entry name" value="PMEI-like_2"/>
    <property type="match status" value="1"/>
</dbReference>
<keyword evidence="5" id="KW-1185">Reference proteome</keyword>
<name>A0ABR0MZN3_GOSAR</name>
<accession>A0ABR0MZN3</accession>
<dbReference type="SUPFAM" id="SSF101148">
    <property type="entry name" value="Plant invertase/pectin methylesterase inhibitor"/>
    <property type="match status" value="1"/>
</dbReference>
<evidence type="ECO:0000313" key="4">
    <source>
        <dbReference type="EMBL" id="KAK5783755.1"/>
    </source>
</evidence>
<feature type="domain" description="Pectinesterase inhibitor" evidence="3">
    <location>
        <begin position="237"/>
        <end position="383"/>
    </location>
</feature>
<keyword evidence="1" id="KW-0732">Signal</keyword>
<evidence type="ECO:0000256" key="1">
    <source>
        <dbReference type="ARBA" id="ARBA00022729"/>
    </source>
</evidence>
<gene>
    <name evidence="4" type="ORF">PVK06_038268</name>
</gene>
<sequence>MAHKKYEPFLNKSIDHYDEIALVVGKDMAIGSFARTFADIDLDYGNQDSVSIDCDNEKTEEIRTKVYSSGTAKLFSIITNVKKNIQESVVDEQIKFVGEQLGEIANALEQFTADKTPHLYEEVMSVEEKGFDDDFLCSVFDYLVSHESEAKAFLVKKQRRGETMGINHFILTLISLTCLFSFSTSTDAPPPLSDASGSASLKLYDMIEIMSESPSPFAFDGTILESIEDVLSILPGGVDPALQEICGNTDHPIECIKATMPFLDEKAPIKPLSVLKAGVEAMDNQTKNALAEVTKLSMNPTTLKNVVPILQTCIDVYNNILNNDQKSLEAITNHNLVKLSTELGANVENVLGCENAFKQAKLESPMKEMDAKLAKIISNTLTIGVDMVHF</sequence>
<dbReference type="PANTHER" id="PTHR31080:SF107">
    <property type="entry name" value="PECTINESTERASE INHIBITOR DOMAIN-CONTAINING PROTEIN"/>
    <property type="match status" value="1"/>
</dbReference>
<comment type="similarity">
    <text evidence="2">Belongs to the PMEI family.</text>
</comment>
<dbReference type="InterPro" id="IPR006501">
    <property type="entry name" value="Pectinesterase_inhib_dom"/>
</dbReference>
<dbReference type="Proteomes" id="UP001358586">
    <property type="component" value="Chromosome 11"/>
</dbReference>
<comment type="caution">
    <text evidence="4">The sequence shown here is derived from an EMBL/GenBank/DDBJ whole genome shotgun (WGS) entry which is preliminary data.</text>
</comment>